<protein>
    <recommendedName>
        <fullName evidence="9 14">Polyprenal reductase</fullName>
        <ecNumber evidence="2 14">1.3.1.22</ecNumber>
        <ecNumber evidence="3 14">1.3.1.94</ecNumber>
    </recommendedName>
</protein>
<evidence type="ECO:0000256" key="12">
    <source>
        <dbReference type="ARBA" id="ARBA00049397"/>
    </source>
</evidence>
<keyword evidence="4 14" id="KW-0812">Transmembrane</keyword>
<keyword evidence="17" id="KW-1185">Reference proteome</keyword>
<dbReference type="PANTHER" id="PTHR14624:SF0">
    <property type="entry name" value="POLYPRENOL REDUCTASE"/>
    <property type="match status" value="1"/>
</dbReference>
<keyword evidence="14" id="KW-0560">Oxidoreductase</keyword>
<dbReference type="EMBL" id="JASSZA010000003">
    <property type="protein sequence ID" value="KAK2115754.1"/>
    <property type="molecule type" value="Genomic_DNA"/>
</dbReference>
<dbReference type="Pfam" id="PF02544">
    <property type="entry name" value="Steroid_dh"/>
    <property type="match status" value="1"/>
</dbReference>
<evidence type="ECO:0000313" key="17">
    <source>
        <dbReference type="Proteomes" id="UP001266305"/>
    </source>
</evidence>
<evidence type="ECO:0000256" key="6">
    <source>
        <dbReference type="ARBA" id="ARBA00023136"/>
    </source>
</evidence>
<comment type="caution">
    <text evidence="16">The sequence shown here is derived from an EMBL/GenBank/DDBJ whole genome shotgun (WGS) entry which is preliminary data.</text>
</comment>
<feature type="domain" description="3-oxo-5-alpha-steroid 4-dehydrogenase C-terminal" evidence="15">
    <location>
        <begin position="11"/>
        <end position="81"/>
    </location>
</feature>
<dbReference type="PROSITE" id="PS50244">
    <property type="entry name" value="S5A_REDUCTASE"/>
    <property type="match status" value="1"/>
</dbReference>
<gene>
    <name evidence="16" type="primary">SRD5A3_2</name>
    <name evidence="16" type="ORF">P7K49_006380</name>
</gene>
<dbReference type="Proteomes" id="UP001266305">
    <property type="component" value="Unassembled WGS sequence"/>
</dbReference>
<comment type="catalytic activity">
    <reaction evidence="13 14">
        <text>a di-trans,poly-cis-dolichal + NADP(+) = a di-trans,poly-cis-polyprenal + NADPH + H(+)</text>
        <dbReference type="Rhea" id="RHEA:80727"/>
        <dbReference type="Rhea" id="RHEA-COMP:19536"/>
        <dbReference type="Rhea" id="RHEA-COMP:19537"/>
        <dbReference type="ChEBI" id="CHEBI:15378"/>
        <dbReference type="ChEBI" id="CHEBI:57783"/>
        <dbReference type="ChEBI" id="CHEBI:58349"/>
        <dbReference type="ChEBI" id="CHEBI:231623"/>
        <dbReference type="ChEBI" id="CHEBI:231637"/>
        <dbReference type="EC" id="1.3.1.94"/>
    </reaction>
    <physiologicalReaction direction="right-to-left" evidence="13 14">
        <dbReference type="Rhea" id="RHEA:80729"/>
    </physiologicalReaction>
</comment>
<evidence type="ECO:0000256" key="10">
    <source>
        <dbReference type="ARBA" id="ARBA00048095"/>
    </source>
</evidence>
<keyword evidence="5 14" id="KW-1133">Transmembrane helix</keyword>
<evidence type="ECO:0000256" key="9">
    <source>
        <dbReference type="ARBA" id="ARBA00047186"/>
    </source>
</evidence>
<feature type="transmembrane region" description="Helical" evidence="14">
    <location>
        <begin position="12"/>
        <end position="30"/>
    </location>
</feature>
<dbReference type="EC" id="1.3.1.22" evidence="2 14"/>
<reference evidence="16 17" key="1">
    <citation type="submission" date="2023-05" db="EMBL/GenBank/DDBJ databases">
        <title>B98-5 Cell Line De Novo Hybrid Assembly: An Optical Mapping Approach.</title>
        <authorList>
            <person name="Kananen K."/>
            <person name="Auerbach J.A."/>
            <person name="Kautto E."/>
            <person name="Blachly J.S."/>
        </authorList>
    </citation>
    <scope>NUCLEOTIDE SEQUENCE [LARGE SCALE GENOMIC DNA]</scope>
    <source>
        <strain evidence="16">B95-8</strain>
        <tissue evidence="16">Cell line</tissue>
    </source>
</reference>
<proteinExistence type="inferred from homology"/>
<comment type="catalytic activity">
    <reaction evidence="11">
        <text>a 3-oxo-5alpha-steroid + NADP(+) = a 3-oxo-Delta(4)-steroid + NADPH + H(+)</text>
        <dbReference type="Rhea" id="RHEA:54384"/>
        <dbReference type="ChEBI" id="CHEBI:13601"/>
        <dbReference type="ChEBI" id="CHEBI:15378"/>
        <dbReference type="ChEBI" id="CHEBI:47909"/>
        <dbReference type="ChEBI" id="CHEBI:57783"/>
        <dbReference type="ChEBI" id="CHEBI:58349"/>
        <dbReference type="EC" id="1.3.1.22"/>
    </reaction>
    <physiologicalReaction direction="right-to-left" evidence="11">
        <dbReference type="Rhea" id="RHEA:54386"/>
    </physiologicalReaction>
</comment>
<evidence type="ECO:0000256" key="1">
    <source>
        <dbReference type="ARBA" id="ARBA00004127"/>
    </source>
</evidence>
<dbReference type="InterPro" id="IPR039698">
    <property type="entry name" value="Dfg10/SRD5A3"/>
</dbReference>
<keyword evidence="14" id="KW-0256">Endoplasmic reticulum</keyword>
<dbReference type="EC" id="1.3.1.94" evidence="3 14"/>
<evidence type="ECO:0000256" key="5">
    <source>
        <dbReference type="ARBA" id="ARBA00022989"/>
    </source>
</evidence>
<evidence type="ECO:0000256" key="11">
    <source>
        <dbReference type="ARBA" id="ARBA00048765"/>
    </source>
</evidence>
<evidence type="ECO:0000259" key="15">
    <source>
        <dbReference type="Pfam" id="PF02544"/>
    </source>
</evidence>
<evidence type="ECO:0000256" key="13">
    <source>
        <dbReference type="ARBA" id="ARBA00049427"/>
    </source>
</evidence>
<evidence type="ECO:0000256" key="4">
    <source>
        <dbReference type="ARBA" id="ARBA00022692"/>
    </source>
</evidence>
<comment type="catalytic activity">
    <reaction evidence="10">
        <text>androst-4-ene-3,17-dione + NADPH + H(+) = 5alpha-androstan-3,17-dione + NADP(+)</text>
        <dbReference type="Rhea" id="RHEA:50816"/>
        <dbReference type="ChEBI" id="CHEBI:15378"/>
        <dbReference type="ChEBI" id="CHEBI:15994"/>
        <dbReference type="ChEBI" id="CHEBI:16422"/>
        <dbReference type="ChEBI" id="CHEBI:57783"/>
        <dbReference type="ChEBI" id="CHEBI:58349"/>
    </reaction>
    <physiologicalReaction direction="right-to-left" evidence="10">
        <dbReference type="Rhea" id="RHEA:50818"/>
    </physiologicalReaction>
</comment>
<comment type="similarity">
    <text evidence="8 14">Belongs to the steroid 5-alpha reductase family. Polyprenal reductase subfamily.</text>
</comment>
<comment type="caution">
    <text evidence="14">Lacks conserved residue(s) required for the propagation of feature annotation.</text>
</comment>
<comment type="function">
    <text evidence="7">Plays a key role in early steps of protein N-linked glycosylation by being involved in the conversion of polyprenol into dolichol. Acts as a polyprenal reductase that mediates the reduction of polyprenal into dolichal in a NADP-dependent mechanism. Dolichols are required for the synthesis of dolichol-linked monosaccharides and the oligosaccharide precursor used for N-glycosylation. Also able to convert testosterone (T) into 5-alpha-dihydrotestosterone (DHT).</text>
</comment>
<keyword evidence="14" id="KW-0521">NADP</keyword>
<organism evidence="16 17">
    <name type="scientific">Saguinus oedipus</name>
    <name type="common">Cotton-top tamarin</name>
    <name type="synonym">Oedipomidas oedipus</name>
    <dbReference type="NCBI Taxonomy" id="9490"/>
    <lineage>
        <taxon>Eukaryota</taxon>
        <taxon>Metazoa</taxon>
        <taxon>Chordata</taxon>
        <taxon>Craniata</taxon>
        <taxon>Vertebrata</taxon>
        <taxon>Euteleostomi</taxon>
        <taxon>Mammalia</taxon>
        <taxon>Eutheria</taxon>
        <taxon>Euarchontoglires</taxon>
        <taxon>Primates</taxon>
        <taxon>Haplorrhini</taxon>
        <taxon>Platyrrhini</taxon>
        <taxon>Cebidae</taxon>
        <taxon>Callitrichinae</taxon>
        <taxon>Saguinus</taxon>
    </lineage>
</organism>
<evidence type="ECO:0000256" key="3">
    <source>
        <dbReference type="ARBA" id="ARBA00012522"/>
    </source>
</evidence>
<feature type="transmembrane region" description="Helical" evidence="14">
    <location>
        <begin position="68"/>
        <end position="87"/>
    </location>
</feature>
<evidence type="ECO:0000256" key="7">
    <source>
        <dbReference type="ARBA" id="ARBA00045898"/>
    </source>
</evidence>
<sequence>DVTGKNLLMQTRWFHILGMMMFIWSSAHQYKCHVILSNLRKNKTGVVIHCNHRIPFGDWFEYVSSPNYLAELMIYISMAVTFGFHNLT</sequence>
<comment type="pathway">
    <text evidence="14">Protein modification; protein glycosylation.</text>
</comment>
<evidence type="ECO:0000256" key="2">
    <source>
        <dbReference type="ARBA" id="ARBA00012049"/>
    </source>
</evidence>
<accession>A0ABQ9W291</accession>
<comment type="catalytic activity">
    <reaction evidence="12">
        <text>17beta-hydroxy-5alpha-androstan-3-one + NADP(+) = testosterone + NADPH + H(+)</text>
        <dbReference type="Rhea" id="RHEA:50820"/>
        <dbReference type="ChEBI" id="CHEBI:15378"/>
        <dbReference type="ChEBI" id="CHEBI:16330"/>
        <dbReference type="ChEBI" id="CHEBI:17347"/>
        <dbReference type="ChEBI" id="CHEBI:57783"/>
        <dbReference type="ChEBI" id="CHEBI:58349"/>
        <dbReference type="EC" id="1.3.1.22"/>
    </reaction>
    <physiologicalReaction direction="right-to-left" evidence="12">
        <dbReference type="Rhea" id="RHEA:50822"/>
    </physiologicalReaction>
</comment>
<evidence type="ECO:0000313" key="16">
    <source>
        <dbReference type="EMBL" id="KAK2115754.1"/>
    </source>
</evidence>
<comment type="subcellular location">
    <subcellularLocation>
        <location evidence="1">Endomembrane system</location>
        <topology evidence="1">Multi-pass membrane protein</topology>
    </subcellularLocation>
    <subcellularLocation>
        <location evidence="14">Endoplasmic reticulum membrane</location>
    </subcellularLocation>
</comment>
<feature type="non-terminal residue" evidence="16">
    <location>
        <position position="1"/>
    </location>
</feature>
<dbReference type="InterPro" id="IPR001104">
    <property type="entry name" value="3-oxo-5_a-steroid_4-DH_C"/>
</dbReference>
<keyword evidence="6 14" id="KW-0472">Membrane</keyword>
<evidence type="ECO:0000256" key="14">
    <source>
        <dbReference type="RuleBase" id="RU367081"/>
    </source>
</evidence>
<feature type="non-terminal residue" evidence="16">
    <location>
        <position position="88"/>
    </location>
</feature>
<name>A0ABQ9W291_SAGOE</name>
<dbReference type="PANTHER" id="PTHR14624">
    <property type="entry name" value="DFG10 PROTEIN"/>
    <property type="match status" value="1"/>
</dbReference>
<evidence type="ECO:0000256" key="8">
    <source>
        <dbReference type="ARBA" id="ARBA00046320"/>
    </source>
</evidence>